<feature type="compositionally biased region" description="Low complexity" evidence="1">
    <location>
        <begin position="56"/>
        <end position="66"/>
    </location>
</feature>
<dbReference type="EMBL" id="JBHTKL010000005">
    <property type="protein sequence ID" value="MFD1020156.1"/>
    <property type="molecule type" value="Genomic_DNA"/>
</dbReference>
<dbReference type="SUPFAM" id="SSF47090">
    <property type="entry name" value="PGBD-like"/>
    <property type="match status" value="12"/>
</dbReference>
<protein>
    <submittedName>
        <fullName evidence="4">Peptidoglycan-binding protein</fullName>
    </submittedName>
</protein>
<dbReference type="Proteomes" id="UP001596990">
    <property type="component" value="Unassembled WGS sequence"/>
</dbReference>
<feature type="signal peptide" evidence="2">
    <location>
        <begin position="1"/>
        <end position="27"/>
    </location>
</feature>
<feature type="compositionally biased region" description="Acidic residues" evidence="1">
    <location>
        <begin position="86"/>
        <end position="128"/>
    </location>
</feature>
<dbReference type="InterPro" id="IPR003646">
    <property type="entry name" value="SH3-like_bac-type"/>
</dbReference>
<dbReference type="RefSeq" id="WP_386061256.1">
    <property type="nucleotide sequence ID" value="NZ_JBHTKL010000005.1"/>
</dbReference>
<dbReference type="InterPro" id="IPR052354">
    <property type="entry name" value="Cell_Wall_Dynamics_Protein"/>
</dbReference>
<sequence>MRVRKSYLLSIILILSVFHFSPQITEAATGQTNGEEGAQEEVSSSEETIQTEESEAATSESDSTGEVPTDETEADGEASQPTDSEQTTDEPSQETEEQQEPDTSQETDEDNDIENNEASTDEQTEATDEEKQTETVEEEQPDSSAADMESEEVQEKQAPKEDITLEKEAKEKSSEESTMTTFSVHNSNSFQEGDRHEDISRMKEKLNAIGFDGILVTDYYGGFTKQRVEDFQANYALPVTGIADQATLSKLDEVYTSPFQVGGSHQNISDMKVKLNAMGFGGILVTDNYGNYTAKRVADFQQFYGMLPNGIADDLTRTRIKQLYEVGYQPGHRASEISNMKEKLNAIGFGGILVTDYYGSYTSQRVKDFQAYYGLNATGKANAVTLAKIDEVYQSPMQEGKRHDGTIELKENLNRLGFGDILVTTYYGSFTESRVKKFQSYYGLNPNGIADEVTLAKIDEILSSPHMEGKRSEANISLKKNLNDLGYGQILVTDLYGSYTAKKVRDFQEDYGLVVNGIADEVTLAKIDAVFNIGFRQGDSHPAMIGLKQDLNRLGFGDILVTEFYGSFSEKKVKEFQRYYGLEADGVVDRTTFEKIDQILSTPFQEGGSHPDLITMKQKLNWLDYGHILVTDYFGGFTETKIKDFQEDHGLPVSGIAESKTRAEIDQVFASTFQEGSSHEKVKEMKRLLNKTGFGGILITDYYGSFTAQRVREFQSYYGLDATGKADLNTLNKMEEIASIPFQEGERHEDTVVLHQNLNELGFGPLPESTLYDSLTADKVSEFQAYYGLHVSGIADDYTWNKMTEVLSSPFQEGQRHEDTVVMKEKLNALDFGPIIVSTFYGAYTAQQVEKFQEYYGLKVNGITDQPTWEKLNEIHASPYQEGNTSSGTVELKRNLNRLGFGDILVTELYGSFTAQKVTEFQEYYGLRAHGIADAPTFEKIEELLASPLQKGNSHEDVITLKEALIKLGYNGIMVTDYFGDWTEQRLKEFQADYGLPVSGIGDEKTMIELQKAAAASREVYTYSESSYTFKEALDIQMNNFPQTDKYRNDPAYVHGSYLEITQSGAIAGTGVNVRTAPVFGDNIFATLSFGTAITILAEVEGDEYKESTKWYKFKYNDRILYAHSSLVDPDVMTATTTGNLNVRSGPGSDYHKYGLLPKGSKVSIFSKTGNWYEISYSTWRLPTRDDVIPYLNPNNNDQFQHLDLSASVDVNALELSAVLNGKGVLDGMAQSFIDGGQTHGVNELYLISHALLETAHGTSALASGIEVGLNDSGNPVLVTENNRDKLTAIETVFNMFGIGAIDRDAHRAGAVRAYNEEWFSPEAAIIGGAQFIGNRYVHSDYGQNTLYKMRWNPMNPSVHQYATDIGWAVKQVANMRSMYELLNNPLLKFNIVKYK</sequence>
<keyword evidence="5" id="KW-1185">Reference proteome</keyword>
<dbReference type="Gene3D" id="1.10.101.10">
    <property type="entry name" value="PGBD-like superfamily/PGBD"/>
    <property type="match status" value="12"/>
</dbReference>
<dbReference type="InterPro" id="IPR036366">
    <property type="entry name" value="PGBDSf"/>
</dbReference>
<accession>A0ABW3L2Y9</accession>
<dbReference type="InterPro" id="IPR002901">
    <property type="entry name" value="MGlyc_endo_b_GlcNAc-like_dom"/>
</dbReference>
<feature type="domain" description="SH3b" evidence="3">
    <location>
        <begin position="1130"/>
        <end position="1201"/>
    </location>
</feature>
<proteinExistence type="predicted"/>
<dbReference type="Pfam" id="PF01832">
    <property type="entry name" value="Glucosaminidase"/>
    <property type="match status" value="1"/>
</dbReference>
<evidence type="ECO:0000313" key="5">
    <source>
        <dbReference type="Proteomes" id="UP001596990"/>
    </source>
</evidence>
<keyword evidence="2" id="KW-0732">Signal</keyword>
<dbReference type="Pfam" id="PF01471">
    <property type="entry name" value="PG_binding_1"/>
    <property type="match status" value="12"/>
</dbReference>
<dbReference type="InterPro" id="IPR002477">
    <property type="entry name" value="Peptidoglycan-bd-like"/>
</dbReference>
<dbReference type="PANTHER" id="PTHR34408">
    <property type="entry name" value="FAMILY PROTEIN, PUTATIVE-RELATED"/>
    <property type="match status" value="1"/>
</dbReference>
<evidence type="ECO:0000256" key="2">
    <source>
        <dbReference type="SAM" id="SignalP"/>
    </source>
</evidence>
<comment type="caution">
    <text evidence="4">The sequence shown here is derived from an EMBL/GenBank/DDBJ whole genome shotgun (WGS) entry which is preliminary data.</text>
</comment>
<dbReference type="PROSITE" id="PS51781">
    <property type="entry name" value="SH3B"/>
    <property type="match status" value="1"/>
</dbReference>
<name>A0ABW3L2Y9_9BACI</name>
<dbReference type="SMART" id="SM00047">
    <property type="entry name" value="LYZ2"/>
    <property type="match status" value="1"/>
</dbReference>
<dbReference type="Gene3D" id="2.30.30.40">
    <property type="entry name" value="SH3 Domains"/>
    <property type="match status" value="2"/>
</dbReference>
<evidence type="ECO:0000256" key="1">
    <source>
        <dbReference type="SAM" id="MobiDB-lite"/>
    </source>
</evidence>
<evidence type="ECO:0000259" key="3">
    <source>
        <dbReference type="PROSITE" id="PS51781"/>
    </source>
</evidence>
<dbReference type="SMART" id="SM00287">
    <property type="entry name" value="SH3b"/>
    <property type="match status" value="2"/>
</dbReference>
<evidence type="ECO:0000313" key="4">
    <source>
        <dbReference type="EMBL" id="MFD1020156.1"/>
    </source>
</evidence>
<reference evidence="5" key="1">
    <citation type="journal article" date="2019" name="Int. J. Syst. Evol. Microbiol.">
        <title>The Global Catalogue of Microorganisms (GCM) 10K type strain sequencing project: providing services to taxonomists for standard genome sequencing and annotation.</title>
        <authorList>
            <consortium name="The Broad Institute Genomics Platform"/>
            <consortium name="The Broad Institute Genome Sequencing Center for Infectious Disease"/>
            <person name="Wu L."/>
            <person name="Ma J."/>
        </authorList>
    </citation>
    <scope>NUCLEOTIDE SEQUENCE [LARGE SCALE GENOMIC DNA]</scope>
    <source>
        <strain evidence="5">CCUG 56607</strain>
    </source>
</reference>
<gene>
    <name evidence="4" type="ORF">ACFQ2J_13295</name>
</gene>
<feature type="region of interest" description="Disordered" evidence="1">
    <location>
        <begin position="28"/>
        <end position="197"/>
    </location>
</feature>
<dbReference type="PANTHER" id="PTHR34408:SF1">
    <property type="entry name" value="GLYCOSYL HYDROLASE FAMILY 19 DOMAIN-CONTAINING PROTEIN HI_1415"/>
    <property type="match status" value="1"/>
</dbReference>
<dbReference type="InterPro" id="IPR036365">
    <property type="entry name" value="PGBD-like_sf"/>
</dbReference>
<organism evidence="4 5">
    <name type="scientific">Thalassobacillus hwangdonensis</name>
    <dbReference type="NCBI Taxonomy" id="546108"/>
    <lineage>
        <taxon>Bacteria</taxon>
        <taxon>Bacillati</taxon>
        <taxon>Bacillota</taxon>
        <taxon>Bacilli</taxon>
        <taxon>Bacillales</taxon>
        <taxon>Bacillaceae</taxon>
        <taxon>Thalassobacillus</taxon>
    </lineage>
</organism>
<dbReference type="Pfam" id="PF08239">
    <property type="entry name" value="SH3_3"/>
    <property type="match status" value="2"/>
</dbReference>
<feature type="compositionally biased region" description="Basic and acidic residues" evidence="1">
    <location>
        <begin position="153"/>
        <end position="175"/>
    </location>
</feature>
<feature type="compositionally biased region" description="Polar residues" evidence="1">
    <location>
        <begin position="178"/>
        <end position="191"/>
    </location>
</feature>
<feature type="chain" id="PRO_5047069268" evidence="2">
    <location>
        <begin position="28"/>
        <end position="1396"/>
    </location>
</feature>